<gene>
    <name evidence="1" type="ORF">V1I91_17670</name>
</gene>
<name>A0ABU7IZI2_9FLAO</name>
<evidence type="ECO:0000313" key="1">
    <source>
        <dbReference type="EMBL" id="MEE1977911.1"/>
    </source>
</evidence>
<organism evidence="1 2">
    <name type="scientific">Maribacter cobaltidurans</name>
    <dbReference type="NCBI Taxonomy" id="1178778"/>
    <lineage>
        <taxon>Bacteria</taxon>
        <taxon>Pseudomonadati</taxon>
        <taxon>Bacteroidota</taxon>
        <taxon>Flavobacteriia</taxon>
        <taxon>Flavobacteriales</taxon>
        <taxon>Flavobacteriaceae</taxon>
        <taxon>Maribacter</taxon>
    </lineage>
</organism>
<protein>
    <submittedName>
        <fullName evidence="1">Uncharacterized protein</fullName>
    </submittedName>
</protein>
<dbReference type="Proteomes" id="UP001356308">
    <property type="component" value="Unassembled WGS sequence"/>
</dbReference>
<dbReference type="RefSeq" id="WP_272652595.1">
    <property type="nucleotide sequence ID" value="NZ_JAZDDG010000009.1"/>
</dbReference>
<comment type="caution">
    <text evidence="1">The sequence shown here is derived from an EMBL/GenBank/DDBJ whole genome shotgun (WGS) entry which is preliminary data.</text>
</comment>
<keyword evidence="2" id="KW-1185">Reference proteome</keyword>
<reference evidence="1 2" key="1">
    <citation type="submission" date="2024-01" db="EMBL/GenBank/DDBJ databases">
        <title>Maribacter spp. originated from different algae showed divergent polysaccharides utilization ability.</title>
        <authorList>
            <person name="Wang H."/>
            <person name="Wu Y."/>
        </authorList>
    </citation>
    <scope>NUCLEOTIDE SEQUENCE [LARGE SCALE GENOMIC DNA]</scope>
    <source>
        <strain evidence="1 2">PR1</strain>
    </source>
</reference>
<proteinExistence type="predicted"/>
<sequence length="1132" mass="133724">MTNKNFNQGQINTRGGNLQIGDNVTYFIDGLSIILNEYKAQLKAIEQLINEFKPRTALQLLEEIESRINEGEIKDNKISSKILFLKATCKSELVDYSIKVTANEFVQSYLLNKEDKKLKEKACIEYLNLDKEEESIQLIEEIISIDANNLNAWFAKLLISKDFEKTLLELPQLVSEDYNFQLNLIYWIVKNSRLNFIEDLEKYGLTLNIDLKKYKTLTYPNKQAWIVAIDLLINKIFNDNPIRYISGYKFAFEDEQIIDDAITFLEAFLNPLEETEIKESIYHQSFFYQYFKYYKTKDEAFMKSIEETYNSLHNLNWFYTMTFCQVLNYNEEFEKSLSVVKKYEDDGGEKISELFLFKAVLLFLSNRKQEIPQTFGEYLSSINIIDERVGFNLLNAFLNSLYSQLTESEFKEVCAKVLSKEFSSKELKLLYNITCQIRYLNEFDSEKLYSDLRGLIDDNSLDVNYKDLLSENLLNLGKLEEAISFMSTYVDKTKTSPSLKLYVLSLEQQLSKNKEGGRGVYKQLLELLKLYRLRSKYPDKELLGIEHNLNLQKNDWGELKEIDYILYQSFPNDESYLFFYLICLEKLEQFDEISNISKSIKEKFENEHTGVGVSRLLLRNNIDIQKGRNIMHNLASNRSNIEARKYYLGISHLFGQDYFKKYEVVVKGAWVKYSIDIEKVEELKIEKDTGLHKEFIGRKVGDKFIKENKLTGLINTIEIIDIYNDELQLSYDIQKEIQNPLNELGFASFQVPEKIEDFEKLLVEQFGMQGSQEKKIREKHLNDYYTYQLGFTEIVRVVFRNNPIDAYLYLTSGKENMFTTIPSSMTKEIQTRENPKFALDITSLMLFFNLEKELDFKFTNKFSLSYILKEWIGLLLTEEKHSRESPLSLQITDKGIRRFYNHEDYKKNRIEFFESLLVWINNNCETDLVEEKLDITYKLDEKMNDFDYPMKLFVDNMHLSMRENFNLISSNSSLLLFQIRGNLQHNIVNPEKYLLKFFPEKCNTEFYRHLLKANYIGVSISLDTLKNEFYAMLVGNENYFNRCLDNLNYSRHGNPLIVNVISKFLKELYLINSILVEQKNRYTFEVLRNTFYGMPKEIIRDFENILKKEFVLLGDYYDEVLKIYKDVKGIYN</sequence>
<accession>A0ABU7IZI2</accession>
<dbReference type="EMBL" id="JAZDDG010000009">
    <property type="protein sequence ID" value="MEE1977911.1"/>
    <property type="molecule type" value="Genomic_DNA"/>
</dbReference>
<evidence type="ECO:0000313" key="2">
    <source>
        <dbReference type="Proteomes" id="UP001356308"/>
    </source>
</evidence>